<evidence type="ECO:0000313" key="2">
    <source>
        <dbReference type="Proteomes" id="UP001497516"/>
    </source>
</evidence>
<dbReference type="AlphaFoldDB" id="A0AAV2DX52"/>
<reference evidence="1 2" key="1">
    <citation type="submission" date="2024-04" db="EMBL/GenBank/DDBJ databases">
        <authorList>
            <person name="Fracassetti M."/>
        </authorList>
    </citation>
    <scope>NUCLEOTIDE SEQUENCE [LARGE SCALE GENOMIC DNA]</scope>
</reference>
<protein>
    <submittedName>
        <fullName evidence="1">Uncharacterized protein</fullName>
    </submittedName>
</protein>
<dbReference type="Proteomes" id="UP001497516">
    <property type="component" value="Chromosome 3"/>
</dbReference>
<dbReference type="EMBL" id="OZ034816">
    <property type="protein sequence ID" value="CAL1378122.1"/>
    <property type="molecule type" value="Genomic_DNA"/>
</dbReference>
<organism evidence="1 2">
    <name type="scientific">Linum trigynum</name>
    <dbReference type="NCBI Taxonomy" id="586398"/>
    <lineage>
        <taxon>Eukaryota</taxon>
        <taxon>Viridiplantae</taxon>
        <taxon>Streptophyta</taxon>
        <taxon>Embryophyta</taxon>
        <taxon>Tracheophyta</taxon>
        <taxon>Spermatophyta</taxon>
        <taxon>Magnoliopsida</taxon>
        <taxon>eudicotyledons</taxon>
        <taxon>Gunneridae</taxon>
        <taxon>Pentapetalae</taxon>
        <taxon>rosids</taxon>
        <taxon>fabids</taxon>
        <taxon>Malpighiales</taxon>
        <taxon>Linaceae</taxon>
        <taxon>Linum</taxon>
    </lineage>
</organism>
<gene>
    <name evidence="1" type="ORF">LTRI10_LOCUS19725</name>
</gene>
<keyword evidence="2" id="KW-1185">Reference proteome</keyword>
<name>A0AAV2DX52_9ROSI</name>
<sequence length="127" mass="13109">MKGEGWVGLSELSTLIRFVHLVFVETKEVPLPVQIPAPLLVSIAIFPSASPSPSSSSPAPVQFAVFVASPKSKSPSSPALFPVAIALRFGRAPAGECPSEVSLPFPGHCCLSSAPTPAALPCTDNCL</sequence>
<evidence type="ECO:0000313" key="1">
    <source>
        <dbReference type="EMBL" id="CAL1378122.1"/>
    </source>
</evidence>
<accession>A0AAV2DX52</accession>
<proteinExistence type="predicted"/>